<feature type="transmembrane region" description="Helical" evidence="7">
    <location>
        <begin position="96"/>
        <end position="116"/>
    </location>
</feature>
<comment type="subcellular location">
    <subcellularLocation>
        <location evidence="1">Cell membrane</location>
        <topology evidence="1">Multi-pass membrane protein</topology>
    </subcellularLocation>
</comment>
<evidence type="ECO:0000313" key="9">
    <source>
        <dbReference type="EMBL" id="GAB1251487.1"/>
    </source>
</evidence>
<evidence type="ECO:0000256" key="6">
    <source>
        <dbReference type="ARBA" id="ARBA00023136"/>
    </source>
</evidence>
<dbReference type="Proteomes" id="UP001628220">
    <property type="component" value="Unassembled WGS sequence"/>
</dbReference>
<protein>
    <submittedName>
        <fullName evidence="9">Trimeric intracellular cation channel family protein</fullName>
    </submittedName>
</protein>
<feature type="transmembrane region" description="Helical" evidence="7">
    <location>
        <begin position="155"/>
        <end position="174"/>
    </location>
</feature>
<dbReference type="PANTHER" id="PTHR30506:SF3">
    <property type="entry name" value="UPF0126 INNER MEMBRANE PROTEIN YADS-RELATED"/>
    <property type="match status" value="1"/>
</dbReference>
<evidence type="ECO:0000313" key="10">
    <source>
        <dbReference type="Proteomes" id="UP001628220"/>
    </source>
</evidence>
<dbReference type="RefSeq" id="WP_411915295.1">
    <property type="nucleotide sequence ID" value="NZ_BAAFSF010000001.1"/>
</dbReference>
<keyword evidence="4 7" id="KW-0812">Transmembrane</keyword>
<evidence type="ECO:0000256" key="3">
    <source>
        <dbReference type="ARBA" id="ARBA00022475"/>
    </source>
</evidence>
<feature type="domain" description="Glycine transporter" evidence="8">
    <location>
        <begin position="17"/>
        <end position="90"/>
    </location>
</feature>
<gene>
    <name evidence="9" type="ORF">Tsumi_05910</name>
</gene>
<dbReference type="InterPro" id="IPR005115">
    <property type="entry name" value="Gly_transporter"/>
</dbReference>
<comment type="similarity">
    <text evidence="2">Belongs to the UPF0126 family.</text>
</comment>
<comment type="caution">
    <text evidence="9">The sequence shown here is derived from an EMBL/GenBank/DDBJ whole genome shotgun (WGS) entry which is preliminary data.</text>
</comment>
<reference evidence="9 10" key="1">
    <citation type="journal article" date="2025" name="Int. J. Syst. Evol. Microbiol.">
        <title>Desulfovibrio falkowii sp. nov., Porphyromonas miyakawae sp. nov., Mediterraneibacter flintii sp. nov. and Owariibacterium komagatae gen. nov., sp. nov., isolated from human faeces.</title>
        <authorList>
            <person name="Hamaguchi T."/>
            <person name="Ohara M."/>
            <person name="Hisatomi A."/>
            <person name="Sekiguchi K."/>
            <person name="Takeda J.I."/>
            <person name="Ueyama J."/>
            <person name="Ito M."/>
            <person name="Nishiwaki H."/>
            <person name="Ogi T."/>
            <person name="Hirayama M."/>
            <person name="Ohkuma M."/>
            <person name="Sakamoto M."/>
            <person name="Ohno K."/>
        </authorList>
    </citation>
    <scope>NUCLEOTIDE SEQUENCE [LARGE SCALE GENOMIC DNA]</scope>
    <source>
        <strain evidence="9 10">13CB11C</strain>
    </source>
</reference>
<name>A0ABQ0E1F7_9PORP</name>
<keyword evidence="6 7" id="KW-0472">Membrane</keyword>
<evidence type="ECO:0000256" key="7">
    <source>
        <dbReference type="SAM" id="Phobius"/>
    </source>
</evidence>
<feature type="transmembrane region" description="Helical" evidence="7">
    <location>
        <begin position="122"/>
        <end position="143"/>
    </location>
</feature>
<feature type="domain" description="Glycine transporter" evidence="8">
    <location>
        <begin position="102"/>
        <end position="174"/>
    </location>
</feature>
<dbReference type="EMBL" id="BAAFSF010000001">
    <property type="protein sequence ID" value="GAB1251487.1"/>
    <property type="molecule type" value="Genomic_DNA"/>
</dbReference>
<dbReference type="PANTHER" id="PTHR30506">
    <property type="entry name" value="INNER MEMBRANE PROTEIN"/>
    <property type="match status" value="1"/>
</dbReference>
<evidence type="ECO:0000256" key="5">
    <source>
        <dbReference type="ARBA" id="ARBA00022989"/>
    </source>
</evidence>
<dbReference type="Pfam" id="PF03458">
    <property type="entry name" value="Gly_transporter"/>
    <property type="match status" value="2"/>
</dbReference>
<keyword evidence="10" id="KW-1185">Reference proteome</keyword>
<feature type="transmembrane region" description="Helical" evidence="7">
    <location>
        <begin position="41"/>
        <end position="58"/>
    </location>
</feature>
<keyword evidence="5 7" id="KW-1133">Transmembrane helix</keyword>
<feature type="transmembrane region" description="Helical" evidence="7">
    <location>
        <begin position="14"/>
        <end position="34"/>
    </location>
</feature>
<evidence type="ECO:0000256" key="1">
    <source>
        <dbReference type="ARBA" id="ARBA00004651"/>
    </source>
</evidence>
<organism evidence="9 10">
    <name type="scientific">Porphyromonas miyakawae</name>
    <dbReference type="NCBI Taxonomy" id="3137470"/>
    <lineage>
        <taxon>Bacteria</taxon>
        <taxon>Pseudomonadati</taxon>
        <taxon>Bacteroidota</taxon>
        <taxon>Bacteroidia</taxon>
        <taxon>Bacteroidales</taxon>
        <taxon>Porphyromonadaceae</taxon>
        <taxon>Porphyromonas</taxon>
    </lineage>
</organism>
<accession>A0ABQ0E1F7</accession>
<sequence length="216" mass="24211">MSDNQTFLDLIRDYSLWSDYLGTFAFAVSGIRVAEEHQLDWFGAYVVGFITAVGGGTLRDMMLDIPVFWFSNPMYLMITLLALLTYAVFRRYLLKVEHVVFFLDSVGLGMFAVVGAQRSIDAGMAIWIAPLMATITGAFGGMIRDILVNEIPHIFVREVYASACLMGGLVYIFLFSFTPLSVPFIGLFVSLLVLSIRLLAIRYKWTLPGFAPMTRL</sequence>
<proteinExistence type="inferred from homology"/>
<evidence type="ECO:0000256" key="4">
    <source>
        <dbReference type="ARBA" id="ARBA00022692"/>
    </source>
</evidence>
<feature type="transmembrane region" description="Helical" evidence="7">
    <location>
        <begin position="70"/>
        <end position="89"/>
    </location>
</feature>
<evidence type="ECO:0000256" key="2">
    <source>
        <dbReference type="ARBA" id="ARBA00008193"/>
    </source>
</evidence>
<keyword evidence="3" id="KW-1003">Cell membrane</keyword>
<evidence type="ECO:0000259" key="8">
    <source>
        <dbReference type="Pfam" id="PF03458"/>
    </source>
</evidence>
<feature type="transmembrane region" description="Helical" evidence="7">
    <location>
        <begin position="180"/>
        <end position="200"/>
    </location>
</feature>